<dbReference type="Pfam" id="PF14062">
    <property type="entry name" value="DUF4253"/>
    <property type="match status" value="1"/>
</dbReference>
<proteinExistence type="predicted"/>
<sequence length="243" mass="26688">MTDLAALFTHGADGRALELGLPAGRLVRPFAPTYTDFGLPPVERPAYWLSDAPASADLWRRLRAAHPALGLWPLLLVPGTFGTPGAPWTVGDVIPESAAQIDRCDPAEFMRAEWDEWAADEEGEEDIGYDFEDLEPFGLVAAARSADTLAIMGWQGPVNHHPPSPLSAMLRSWEDRFGVRAVRVGFDTLDVSVAAPPVTEEHALHVAAEHFAFCPDNVQQGSETLREYAKAIQGVNTWSFWWD</sequence>
<accession>A0A5S4H0X3</accession>
<organism evidence="2 3">
    <name type="scientific">Actinomadura geliboluensis</name>
    <dbReference type="NCBI Taxonomy" id="882440"/>
    <lineage>
        <taxon>Bacteria</taxon>
        <taxon>Bacillati</taxon>
        <taxon>Actinomycetota</taxon>
        <taxon>Actinomycetes</taxon>
        <taxon>Streptosporangiales</taxon>
        <taxon>Thermomonosporaceae</taxon>
        <taxon>Actinomadura</taxon>
    </lineage>
</organism>
<dbReference type="RefSeq" id="WP_138637351.1">
    <property type="nucleotide sequence ID" value="NZ_JASWDG010000003.1"/>
</dbReference>
<keyword evidence="3" id="KW-1185">Reference proteome</keyword>
<evidence type="ECO:0000259" key="1">
    <source>
        <dbReference type="Pfam" id="PF14062"/>
    </source>
</evidence>
<protein>
    <submittedName>
        <fullName evidence="2">DUF4253 domain-containing protein</fullName>
    </submittedName>
</protein>
<evidence type="ECO:0000313" key="2">
    <source>
        <dbReference type="EMBL" id="TMR38344.1"/>
    </source>
</evidence>
<reference evidence="2 3" key="1">
    <citation type="submission" date="2019-05" db="EMBL/GenBank/DDBJ databases">
        <title>Draft genome sequence of Actinomadura geliboluensis A8036.</title>
        <authorList>
            <person name="Saricaoglu S."/>
            <person name="Isik K."/>
        </authorList>
    </citation>
    <scope>NUCLEOTIDE SEQUENCE [LARGE SCALE GENOMIC DNA]</scope>
    <source>
        <strain evidence="2 3">A8036</strain>
    </source>
</reference>
<comment type="caution">
    <text evidence="2">The sequence shown here is derived from an EMBL/GenBank/DDBJ whole genome shotgun (WGS) entry which is preliminary data.</text>
</comment>
<dbReference type="OrthoDB" id="7839592at2"/>
<dbReference type="AlphaFoldDB" id="A0A5S4H0X3"/>
<evidence type="ECO:0000313" key="3">
    <source>
        <dbReference type="Proteomes" id="UP000305238"/>
    </source>
</evidence>
<feature type="domain" description="DUF4253" evidence="1">
    <location>
        <begin position="138"/>
        <end position="243"/>
    </location>
</feature>
<dbReference type="Proteomes" id="UP000305238">
    <property type="component" value="Unassembled WGS sequence"/>
</dbReference>
<dbReference type="InterPro" id="IPR025349">
    <property type="entry name" value="DUF4253"/>
</dbReference>
<gene>
    <name evidence="2" type="ORF">ETD96_16485</name>
</gene>
<name>A0A5S4H0X3_9ACTN</name>
<dbReference type="EMBL" id="VCKZ01000106">
    <property type="protein sequence ID" value="TMR38344.1"/>
    <property type="molecule type" value="Genomic_DNA"/>
</dbReference>